<keyword evidence="2" id="KW-1185">Reference proteome</keyword>
<evidence type="ECO:0000313" key="2">
    <source>
        <dbReference type="Proteomes" id="UP000027456"/>
    </source>
</evidence>
<proteinExistence type="predicted"/>
<dbReference type="HOGENOM" id="CLU_2279061_0_0_1"/>
<dbReference type="Proteomes" id="UP000027456">
    <property type="component" value="Unassembled WGS sequence"/>
</dbReference>
<comment type="caution">
    <text evidence="1">The sequence shown here is derived from an EMBL/GenBank/DDBJ whole genome shotgun (WGS) entry which is preliminary data.</text>
</comment>
<gene>
    <name evidence="1" type="ORF">V565_136410</name>
</gene>
<reference evidence="1 2" key="1">
    <citation type="submission" date="2013-12" db="EMBL/GenBank/DDBJ databases">
        <authorList>
            <person name="Cubeta M."/>
            <person name="Pakala S."/>
            <person name="Fedorova N."/>
            <person name="Thomas E."/>
            <person name="Dean R."/>
            <person name="Jabaji S."/>
            <person name="Neate S."/>
            <person name="Toda T."/>
            <person name="Tavantzis S."/>
            <person name="Vilgalys R."/>
            <person name="Bharathan N."/>
            <person name="Pakala S."/>
            <person name="Losada L.S."/>
            <person name="Zafar N."/>
            <person name="Nierman W."/>
        </authorList>
    </citation>
    <scope>NUCLEOTIDE SEQUENCE [LARGE SCALE GENOMIC DNA]</scope>
    <source>
        <strain evidence="1 2">123E</strain>
    </source>
</reference>
<name>A0A074RME2_9AGAM</name>
<evidence type="ECO:0000313" key="1">
    <source>
        <dbReference type="EMBL" id="KEP48019.1"/>
    </source>
</evidence>
<accession>A0A074RME2</accession>
<protein>
    <submittedName>
        <fullName evidence="1">Uncharacterized protein</fullName>
    </submittedName>
</protein>
<sequence>MNDNKHMIHPWRLVHDCATLVTVARGEGVRRRFPRHRTQKRESIQRYFSSPPSQYRLILDWVDVCWRSYSCMESVLIRGLVLYRNSIYTSKDRVGLEERART</sequence>
<dbReference type="EMBL" id="AZST01000596">
    <property type="protein sequence ID" value="KEP48019.1"/>
    <property type="molecule type" value="Genomic_DNA"/>
</dbReference>
<organism evidence="1 2">
    <name type="scientific">Rhizoctonia solani 123E</name>
    <dbReference type="NCBI Taxonomy" id="1423351"/>
    <lineage>
        <taxon>Eukaryota</taxon>
        <taxon>Fungi</taxon>
        <taxon>Dikarya</taxon>
        <taxon>Basidiomycota</taxon>
        <taxon>Agaricomycotina</taxon>
        <taxon>Agaricomycetes</taxon>
        <taxon>Cantharellales</taxon>
        <taxon>Ceratobasidiaceae</taxon>
        <taxon>Rhizoctonia</taxon>
    </lineage>
</organism>
<dbReference type="AlphaFoldDB" id="A0A074RME2"/>